<dbReference type="RefSeq" id="WP_308951165.1">
    <property type="nucleotide sequence ID" value="NZ_JARXHW010000033.1"/>
</dbReference>
<dbReference type="SUPFAM" id="SSF56935">
    <property type="entry name" value="Porins"/>
    <property type="match status" value="1"/>
</dbReference>
<protein>
    <recommendedName>
        <fullName evidence="3">DUF560 domain-containing protein</fullName>
    </recommendedName>
</protein>
<organism evidence="1 2">
    <name type="scientific">Thalassobacterium maritimum</name>
    <dbReference type="NCBI Taxonomy" id="3041265"/>
    <lineage>
        <taxon>Bacteria</taxon>
        <taxon>Pseudomonadati</taxon>
        <taxon>Verrucomicrobiota</taxon>
        <taxon>Opitutia</taxon>
        <taxon>Puniceicoccales</taxon>
        <taxon>Coraliomargaritaceae</taxon>
        <taxon>Thalassobacterium</taxon>
    </lineage>
</organism>
<keyword evidence="2" id="KW-1185">Reference proteome</keyword>
<evidence type="ECO:0008006" key="3">
    <source>
        <dbReference type="Google" id="ProtNLM"/>
    </source>
</evidence>
<dbReference type="Proteomes" id="UP001225316">
    <property type="component" value="Unassembled WGS sequence"/>
</dbReference>
<dbReference type="EMBL" id="JARXHW010000033">
    <property type="protein sequence ID" value="MDQ8208545.1"/>
    <property type="molecule type" value="Genomic_DNA"/>
</dbReference>
<evidence type="ECO:0000313" key="1">
    <source>
        <dbReference type="EMBL" id="MDQ8208545.1"/>
    </source>
</evidence>
<name>A0ABU1AWL1_9BACT</name>
<gene>
    <name evidence="1" type="ORF">QEH52_13555</name>
</gene>
<reference evidence="1 2" key="1">
    <citation type="submission" date="2023-04" db="EMBL/GenBank/DDBJ databases">
        <title>A novel bacteria isolated from coastal sediment.</title>
        <authorList>
            <person name="Liu X.-J."/>
            <person name="Du Z.-J."/>
        </authorList>
    </citation>
    <scope>NUCLEOTIDE SEQUENCE [LARGE SCALE GENOMIC DNA]</scope>
    <source>
        <strain evidence="1 2">SDUM461003</strain>
    </source>
</reference>
<evidence type="ECO:0000313" key="2">
    <source>
        <dbReference type="Proteomes" id="UP001225316"/>
    </source>
</evidence>
<sequence length="338" mass="37205">MPSPRIRFNTNFDLQYLKRAEDTEGRLLVGGGVDDTAASISVAIRSGDRVVRLSAQLSSSFEGLRIEGRQGEQQNASFQALAYSVGASYERALSPYLTSNLAYVFSSQRAIGNESEDEFASLLNASSHNFSTKLEHDLNQSLGLGFFAGTTLTERSERRNGGVQTYRTGIEAVYRSSYAVVLGLSVGAEYQENASNYSNSGSAWAPEVVFSANFLKLNNAEHKITASYRRDFSNVVADVGGNQNDLAEFSQTVSLGYQYDLDVTPTWAVSVRQGLSQVEDVNQSGGSCRYYMNVRTGYAITPRWTFNFAYSYTNQFDGGDRGEGFSRHIISSNLSFRL</sequence>
<proteinExistence type="predicted"/>
<accession>A0ABU1AWL1</accession>
<comment type="caution">
    <text evidence="1">The sequence shown here is derived from an EMBL/GenBank/DDBJ whole genome shotgun (WGS) entry which is preliminary data.</text>
</comment>